<dbReference type="Pfam" id="PF00583">
    <property type="entry name" value="Acetyltransf_1"/>
    <property type="match status" value="1"/>
</dbReference>
<feature type="domain" description="N-acetyltransferase" evidence="3">
    <location>
        <begin position="141"/>
        <end position="321"/>
    </location>
</feature>
<feature type="transmembrane region" description="Helical" evidence="2">
    <location>
        <begin position="49"/>
        <end position="70"/>
    </location>
</feature>
<proteinExistence type="predicted"/>
<dbReference type="InterPro" id="IPR000182">
    <property type="entry name" value="GNAT_dom"/>
</dbReference>
<dbReference type="AlphaFoldDB" id="A0A9P6FHU2"/>
<organism evidence="4 5">
    <name type="scientific">Mortierella hygrophila</name>
    <dbReference type="NCBI Taxonomy" id="979708"/>
    <lineage>
        <taxon>Eukaryota</taxon>
        <taxon>Fungi</taxon>
        <taxon>Fungi incertae sedis</taxon>
        <taxon>Mucoromycota</taxon>
        <taxon>Mortierellomycotina</taxon>
        <taxon>Mortierellomycetes</taxon>
        <taxon>Mortierellales</taxon>
        <taxon>Mortierellaceae</taxon>
        <taxon>Mortierella</taxon>
    </lineage>
</organism>
<evidence type="ECO:0000256" key="1">
    <source>
        <dbReference type="ARBA" id="ARBA00022679"/>
    </source>
</evidence>
<dbReference type="Proteomes" id="UP000723463">
    <property type="component" value="Unassembled WGS sequence"/>
</dbReference>
<reference evidence="4" key="1">
    <citation type="journal article" date="2020" name="Fungal Divers.">
        <title>Resolving the Mortierellaceae phylogeny through synthesis of multi-gene phylogenetics and phylogenomics.</title>
        <authorList>
            <person name="Vandepol N."/>
            <person name="Liber J."/>
            <person name="Desiro A."/>
            <person name="Na H."/>
            <person name="Kennedy M."/>
            <person name="Barry K."/>
            <person name="Grigoriev I.V."/>
            <person name="Miller A.N."/>
            <person name="O'Donnell K."/>
            <person name="Stajich J.E."/>
            <person name="Bonito G."/>
        </authorList>
    </citation>
    <scope>NUCLEOTIDE SEQUENCE</scope>
    <source>
        <strain evidence="4">NRRL 2591</strain>
    </source>
</reference>
<evidence type="ECO:0000313" key="4">
    <source>
        <dbReference type="EMBL" id="KAF9550870.1"/>
    </source>
</evidence>
<dbReference type="InterPro" id="IPR016181">
    <property type="entry name" value="Acyl_CoA_acyltransferase"/>
</dbReference>
<sequence length="343" mass="38192">MIDKSAIRIRPYTEADRDQVHETLFLGFSMVGDRIFQKTVRHRTTALSILVKSLTYTLILELLLVTLSAVGNNSTTGTGVGGMMGDFTALQEALMKPTTVQGMVGQFLKPSFLLLGAGITVLVTLATVYSIYSRNLKETQTYIQGCLDEDLGDIVAYYQKDVSTVEKQDKDSKANGNKTGQQTKKKNRSQFWVACLESHPQLVLGCISLDDVAFHAESLLSKHLKQGSPAASFKEPSESDAELRRLSVHPNYRRLGIAKLLIQTLKDSAKKQGFKRVILSTTVHQSEALVGYIRFGFEREKLVRISEFFTLWYGSLTLNATAKEVEAQKENQTLFLKEVGLLN</sequence>
<keyword evidence="5" id="KW-1185">Reference proteome</keyword>
<dbReference type="PANTHER" id="PTHR13947:SF37">
    <property type="entry name" value="LD18367P"/>
    <property type="match status" value="1"/>
</dbReference>
<keyword evidence="2" id="KW-0472">Membrane</keyword>
<dbReference type="PANTHER" id="PTHR13947">
    <property type="entry name" value="GNAT FAMILY N-ACETYLTRANSFERASE"/>
    <property type="match status" value="1"/>
</dbReference>
<dbReference type="GO" id="GO:0008080">
    <property type="term" value="F:N-acetyltransferase activity"/>
    <property type="evidence" value="ECO:0007669"/>
    <property type="project" value="InterPro"/>
</dbReference>
<dbReference type="EMBL" id="JAAAXW010000008">
    <property type="protein sequence ID" value="KAF9550870.1"/>
    <property type="molecule type" value="Genomic_DNA"/>
</dbReference>
<feature type="transmembrane region" description="Helical" evidence="2">
    <location>
        <begin position="112"/>
        <end position="132"/>
    </location>
</feature>
<name>A0A9P6FHU2_9FUNG</name>
<dbReference type="CDD" id="cd04301">
    <property type="entry name" value="NAT_SF"/>
    <property type="match status" value="1"/>
</dbReference>
<dbReference type="Gene3D" id="3.40.630.30">
    <property type="match status" value="1"/>
</dbReference>
<evidence type="ECO:0000313" key="5">
    <source>
        <dbReference type="Proteomes" id="UP000723463"/>
    </source>
</evidence>
<protein>
    <recommendedName>
        <fullName evidence="3">N-acetyltransferase domain-containing protein</fullName>
    </recommendedName>
</protein>
<dbReference type="InterPro" id="IPR050769">
    <property type="entry name" value="NAT_camello-type"/>
</dbReference>
<dbReference type="SUPFAM" id="SSF55729">
    <property type="entry name" value="Acyl-CoA N-acyltransferases (Nat)"/>
    <property type="match status" value="1"/>
</dbReference>
<keyword evidence="2" id="KW-0812">Transmembrane</keyword>
<comment type="caution">
    <text evidence="4">The sequence shown here is derived from an EMBL/GenBank/DDBJ whole genome shotgun (WGS) entry which is preliminary data.</text>
</comment>
<accession>A0A9P6FHU2</accession>
<keyword evidence="2" id="KW-1133">Transmembrane helix</keyword>
<evidence type="ECO:0000259" key="3">
    <source>
        <dbReference type="PROSITE" id="PS51186"/>
    </source>
</evidence>
<gene>
    <name evidence="4" type="ORF">EC957_011417</name>
</gene>
<keyword evidence="1" id="KW-0808">Transferase</keyword>
<evidence type="ECO:0000256" key="2">
    <source>
        <dbReference type="SAM" id="Phobius"/>
    </source>
</evidence>
<dbReference type="PROSITE" id="PS51186">
    <property type="entry name" value="GNAT"/>
    <property type="match status" value="1"/>
</dbReference>